<proteinExistence type="predicted"/>
<dbReference type="AlphaFoldDB" id="A0AAE0GAY2"/>
<reference evidence="2 3" key="1">
    <citation type="journal article" date="2015" name="Genome Biol. Evol.">
        <title>Comparative Genomics of a Bacterivorous Green Alga Reveals Evolutionary Causalities and Consequences of Phago-Mixotrophic Mode of Nutrition.</title>
        <authorList>
            <person name="Burns J.A."/>
            <person name="Paasch A."/>
            <person name="Narechania A."/>
            <person name="Kim E."/>
        </authorList>
    </citation>
    <scope>NUCLEOTIDE SEQUENCE [LARGE SCALE GENOMIC DNA]</scope>
    <source>
        <strain evidence="2 3">PLY_AMNH</strain>
    </source>
</reference>
<protein>
    <submittedName>
        <fullName evidence="2">Uncharacterized protein</fullName>
    </submittedName>
</protein>
<gene>
    <name evidence="2" type="ORF">CYMTET_17283</name>
</gene>
<name>A0AAE0GAY2_9CHLO</name>
<feature type="compositionally biased region" description="Low complexity" evidence="1">
    <location>
        <begin position="106"/>
        <end position="118"/>
    </location>
</feature>
<organism evidence="2 3">
    <name type="scientific">Cymbomonas tetramitiformis</name>
    <dbReference type="NCBI Taxonomy" id="36881"/>
    <lineage>
        <taxon>Eukaryota</taxon>
        <taxon>Viridiplantae</taxon>
        <taxon>Chlorophyta</taxon>
        <taxon>Pyramimonadophyceae</taxon>
        <taxon>Pyramimonadales</taxon>
        <taxon>Pyramimonadaceae</taxon>
        <taxon>Cymbomonas</taxon>
    </lineage>
</organism>
<keyword evidence="3" id="KW-1185">Reference proteome</keyword>
<comment type="caution">
    <text evidence="2">The sequence shown here is derived from an EMBL/GenBank/DDBJ whole genome shotgun (WGS) entry which is preliminary data.</text>
</comment>
<evidence type="ECO:0000256" key="1">
    <source>
        <dbReference type="SAM" id="MobiDB-lite"/>
    </source>
</evidence>
<dbReference type="EMBL" id="LGRX02007665">
    <property type="protein sequence ID" value="KAK3274538.1"/>
    <property type="molecule type" value="Genomic_DNA"/>
</dbReference>
<dbReference type="Proteomes" id="UP001190700">
    <property type="component" value="Unassembled WGS sequence"/>
</dbReference>
<evidence type="ECO:0000313" key="2">
    <source>
        <dbReference type="EMBL" id="KAK3274538.1"/>
    </source>
</evidence>
<evidence type="ECO:0000313" key="3">
    <source>
        <dbReference type="Proteomes" id="UP001190700"/>
    </source>
</evidence>
<sequence>MCGGWEGHDLGAQLSSGGSARLLTCRKLTVADWPEQVCYLDTCRYLLGDENAKDAHAAILNLLGQLPAHLLNLLSSAMEMLSSRQQTDEEADAARESGEAESMNHGSTAYGSATSSTAERMRRGRVASTAVSTEEAGIQAAAVRPSPQT</sequence>
<feature type="region of interest" description="Disordered" evidence="1">
    <location>
        <begin position="82"/>
        <end position="149"/>
    </location>
</feature>
<accession>A0AAE0GAY2</accession>